<dbReference type="InterPro" id="IPR022464">
    <property type="entry name" value="Strep_pil_isopept_link"/>
</dbReference>
<proteinExistence type="predicted"/>
<dbReference type="InterPro" id="IPR038174">
    <property type="entry name" value="Strep_pil_link_sf"/>
</dbReference>
<feature type="domain" description="DUF11" evidence="1">
    <location>
        <begin position="421"/>
        <end position="497"/>
    </location>
</feature>
<dbReference type="InterPro" id="IPR001434">
    <property type="entry name" value="OmcB-like_DUF11"/>
</dbReference>
<reference evidence="3 4" key="1">
    <citation type="submission" date="2019-03" db="EMBL/GenBank/DDBJ databases">
        <title>Genomic Encyclopedia of Type Strains, Phase IV (KMG-IV): sequencing the most valuable type-strain genomes for metagenomic binning, comparative biology and taxonomic classification.</title>
        <authorList>
            <person name="Goeker M."/>
        </authorList>
    </citation>
    <scope>NUCLEOTIDE SEQUENCE [LARGE SCALE GENOMIC DNA]</scope>
    <source>
        <strain evidence="3 4">DSM 28287</strain>
    </source>
</reference>
<organism evidence="3 4">
    <name type="scientific">Aminicella lysinilytica</name>
    <dbReference type="NCBI Taxonomy" id="433323"/>
    <lineage>
        <taxon>Bacteria</taxon>
        <taxon>Bacillati</taxon>
        <taxon>Bacillota</taxon>
        <taxon>Clostridia</taxon>
        <taxon>Peptostreptococcales</taxon>
        <taxon>Anaerovoracaceae</taxon>
        <taxon>Aminicella</taxon>
    </lineage>
</organism>
<feature type="domain" description="Streptococcal pilin isopeptide linkage" evidence="2">
    <location>
        <begin position="304"/>
        <end position="403"/>
    </location>
</feature>
<dbReference type="Proteomes" id="UP000295500">
    <property type="component" value="Unassembled WGS sequence"/>
</dbReference>
<dbReference type="Pfam" id="PF01345">
    <property type="entry name" value="DUF11"/>
    <property type="match status" value="1"/>
</dbReference>
<evidence type="ECO:0000259" key="2">
    <source>
        <dbReference type="Pfam" id="PF12892"/>
    </source>
</evidence>
<evidence type="ECO:0000313" key="4">
    <source>
        <dbReference type="Proteomes" id="UP000295500"/>
    </source>
</evidence>
<dbReference type="Pfam" id="PF12892">
    <property type="entry name" value="FctA"/>
    <property type="match status" value="1"/>
</dbReference>
<dbReference type="NCBIfam" id="TIGR03786">
    <property type="entry name" value="strep_pil_rpt"/>
    <property type="match status" value="1"/>
</dbReference>
<dbReference type="Gene3D" id="2.60.120.200">
    <property type="match status" value="1"/>
</dbReference>
<accession>A0A4V3CQW3</accession>
<dbReference type="OrthoDB" id="1821292at2"/>
<dbReference type="RefSeq" id="WP_133528959.1">
    <property type="nucleotide sequence ID" value="NZ_SNXO01000031.1"/>
</dbReference>
<keyword evidence="4" id="KW-1185">Reference proteome</keyword>
<comment type="caution">
    <text evidence="3">The sequence shown here is derived from an EMBL/GenBank/DDBJ whole genome shotgun (WGS) entry which is preliminary data.</text>
</comment>
<name>A0A4V3CQW3_9FIRM</name>
<gene>
    <name evidence="3" type="ORF">EV211_13122</name>
</gene>
<dbReference type="NCBIfam" id="TIGR01451">
    <property type="entry name" value="B_ant_repeat"/>
    <property type="match status" value="1"/>
</dbReference>
<dbReference type="AlphaFoldDB" id="A0A4V3CQW3"/>
<dbReference type="Gene3D" id="2.60.40.10">
    <property type="entry name" value="Immunoglobulins"/>
    <property type="match status" value="1"/>
</dbReference>
<dbReference type="Gene3D" id="2.60.40.3050">
    <property type="match status" value="1"/>
</dbReference>
<evidence type="ECO:0000313" key="3">
    <source>
        <dbReference type="EMBL" id="TDP51401.1"/>
    </source>
</evidence>
<dbReference type="InterPro" id="IPR047589">
    <property type="entry name" value="DUF11_rpt"/>
</dbReference>
<evidence type="ECO:0000259" key="1">
    <source>
        <dbReference type="Pfam" id="PF01345"/>
    </source>
</evidence>
<sequence length="534" mass="57266">MLKKIMTILMSVLICGVLFNGPLIFDVGSGAEAASSDFSDLANDFNMSISGSAGLITAQGNKLTVGDGNSSDKVLSYVLTSKKTVDFSRSFTYSGRLTDTNAPDGFTITFQPNKDYSVTGTASGSGLCVYKQSADSAYAAKGLVSEIDSYDSADYNLDGASLKAALAGHGWTSASATTPHMAIATPTDSSSEWESVKDAQTVNTGGSGNSAGTYDVTVKWTVTDQATGYGTYTFTYGDKSVSYSFDPKDVFGGYEVYMSLTGSENFKIEGSYSRAPWSFETGTFSYAVRSSATATITAGVTVNGKTPSDLQKYDFVLTDADGNVLQTKQNDGAAVTFDPMNYGEAGQYTYYIQQKPGSEAGVTYDDSKYKAVVSVGGSHDILSAGVSYYKGDTLADQVAFANKAEPAKLVVRETDSSTARYAQGGQKIKYTIKITNKGKGDAAGVYVRRYMPDRTTFWSVDKTGYYGCIDQREHASWFVRKIPAGSSVTLTFTIEVDECHPDNYVIGHQVYWQLMNSYDKPYLNQTADPSNVAG</sequence>
<dbReference type="EMBL" id="SNXO01000031">
    <property type="protein sequence ID" value="TDP51401.1"/>
    <property type="molecule type" value="Genomic_DNA"/>
</dbReference>
<protein>
    <submittedName>
        <fullName evidence="3">Putative repeat protein (TIGR01451 family)/pilin isopeptide linkage protein</fullName>
    </submittedName>
</protein>
<dbReference type="InterPro" id="IPR013783">
    <property type="entry name" value="Ig-like_fold"/>
</dbReference>